<protein>
    <submittedName>
        <fullName evidence="1">DUF192 domain-containing protein</fullName>
    </submittedName>
</protein>
<name>A0A3L7JAK4_9HYPH</name>
<evidence type="ECO:0000313" key="1">
    <source>
        <dbReference type="EMBL" id="RLQ87733.1"/>
    </source>
</evidence>
<comment type="caution">
    <text evidence="1">The sequence shown here is derived from an EMBL/GenBank/DDBJ whole genome shotgun (WGS) entry which is preliminary data.</text>
</comment>
<sequence>MRRRGMRQHKRFSFDLLSMVLAFAIILGGVLALTGSGAARSDLPVAGEPMVLSTDPVPVTVDGREDIAIMVEIATTPAEAAAGLMYRKEMEDDHGMLFVFDRSSKRSFWMRNTLMPLDIIFVGEDGKVDSIRRGKPLDETPLGSDGTAKFVLELKAGQAEEFGITKGTVLNHPVIGG</sequence>
<dbReference type="Gene3D" id="2.60.120.1140">
    <property type="entry name" value="Protein of unknown function DUF192"/>
    <property type="match status" value="1"/>
</dbReference>
<dbReference type="PANTHER" id="PTHR37953">
    <property type="entry name" value="UPF0127 PROTEIN MJ1496"/>
    <property type="match status" value="1"/>
</dbReference>
<dbReference type="PANTHER" id="PTHR37953:SF1">
    <property type="entry name" value="UPF0127 PROTEIN MJ1496"/>
    <property type="match status" value="1"/>
</dbReference>
<evidence type="ECO:0000313" key="2">
    <source>
        <dbReference type="Proteomes" id="UP000281094"/>
    </source>
</evidence>
<reference evidence="1 2" key="1">
    <citation type="submission" date="2018-10" db="EMBL/GenBank/DDBJ databases">
        <title>Notoacmeibacter sp. M2BS9Y-3-1, whole genome shotgun sequence.</title>
        <authorList>
            <person name="Tuo L."/>
        </authorList>
    </citation>
    <scope>NUCLEOTIDE SEQUENCE [LARGE SCALE GENOMIC DNA]</scope>
    <source>
        <strain evidence="1 2">M2BS9Y-3-1</strain>
    </source>
</reference>
<keyword evidence="2" id="KW-1185">Reference proteome</keyword>
<organism evidence="1 2">
    <name type="scientific">Notoacmeibacter ruber</name>
    <dbReference type="NCBI Taxonomy" id="2670375"/>
    <lineage>
        <taxon>Bacteria</taxon>
        <taxon>Pseudomonadati</taxon>
        <taxon>Pseudomonadota</taxon>
        <taxon>Alphaproteobacteria</taxon>
        <taxon>Hyphomicrobiales</taxon>
        <taxon>Notoacmeibacteraceae</taxon>
        <taxon>Notoacmeibacter</taxon>
    </lineage>
</organism>
<dbReference type="InterPro" id="IPR003795">
    <property type="entry name" value="DUF192"/>
</dbReference>
<accession>A0A3L7JAK4</accession>
<dbReference type="EMBL" id="RCWN01000001">
    <property type="protein sequence ID" value="RLQ87733.1"/>
    <property type="molecule type" value="Genomic_DNA"/>
</dbReference>
<dbReference type="AlphaFoldDB" id="A0A3L7JAK4"/>
<dbReference type="InterPro" id="IPR038695">
    <property type="entry name" value="Saro_0823-like_sf"/>
</dbReference>
<gene>
    <name evidence="1" type="ORF">D8780_05445</name>
</gene>
<proteinExistence type="predicted"/>
<dbReference type="Proteomes" id="UP000281094">
    <property type="component" value="Unassembled WGS sequence"/>
</dbReference>
<dbReference type="Pfam" id="PF02643">
    <property type="entry name" value="DUF192"/>
    <property type="match status" value="1"/>
</dbReference>